<dbReference type="OrthoDB" id="10012075at2759"/>
<feature type="signal peptide" evidence="2">
    <location>
        <begin position="1"/>
        <end position="15"/>
    </location>
</feature>
<dbReference type="EMBL" id="VYZW01120525">
    <property type="protein sequence ID" value="NXS51015.1"/>
    <property type="molecule type" value="Genomic_DNA"/>
</dbReference>
<evidence type="ECO:0000313" key="4">
    <source>
        <dbReference type="EMBL" id="NXS51015.1"/>
    </source>
</evidence>
<evidence type="ECO:0000259" key="3">
    <source>
        <dbReference type="PROSITE" id="PS50835"/>
    </source>
</evidence>
<dbReference type="PANTHER" id="PTHR14334:SF3">
    <property type="entry name" value="TRANSMEMBRANE AND IMMUNOGLOBULIN DOMAIN CONTAINING 2"/>
    <property type="match status" value="1"/>
</dbReference>
<keyword evidence="1" id="KW-0393">Immunoglobulin domain</keyword>
<name>A0A7L2UZR3_BALRX</name>
<dbReference type="GO" id="GO:0030183">
    <property type="term" value="P:B cell differentiation"/>
    <property type="evidence" value="ECO:0007669"/>
    <property type="project" value="TreeGrafter"/>
</dbReference>
<evidence type="ECO:0000313" key="5">
    <source>
        <dbReference type="Proteomes" id="UP000528411"/>
    </source>
</evidence>
<protein>
    <submittedName>
        <fullName evidence="4">TMIG2 protein</fullName>
    </submittedName>
</protein>
<dbReference type="GO" id="GO:0019815">
    <property type="term" value="C:B cell receptor complex"/>
    <property type="evidence" value="ECO:0007669"/>
    <property type="project" value="TreeGrafter"/>
</dbReference>
<proteinExistence type="predicted"/>
<gene>
    <name evidence="4" type="primary">Tmigd2</name>
    <name evidence="4" type="ORF">BALREX_R13612</name>
</gene>
<dbReference type="InterPro" id="IPR007110">
    <property type="entry name" value="Ig-like_dom"/>
</dbReference>
<evidence type="ECO:0000256" key="1">
    <source>
        <dbReference type="ARBA" id="ARBA00023319"/>
    </source>
</evidence>
<comment type="caution">
    <text evidence="4">The sequence shown here is derived from an EMBL/GenBank/DDBJ whole genome shotgun (WGS) entry which is preliminary data.</text>
</comment>
<dbReference type="PANTHER" id="PTHR14334">
    <property type="entry name" value="B-CELL ANTIGEN RECEPTOR COMPLEX-ASSOCIATED PROTEIN"/>
    <property type="match status" value="1"/>
</dbReference>
<dbReference type="GO" id="GO:0050853">
    <property type="term" value="P:B cell receptor signaling pathway"/>
    <property type="evidence" value="ECO:0007669"/>
    <property type="project" value="TreeGrafter"/>
</dbReference>
<dbReference type="PROSITE" id="PS50835">
    <property type="entry name" value="IG_LIKE"/>
    <property type="match status" value="1"/>
</dbReference>
<dbReference type="InterPro" id="IPR036179">
    <property type="entry name" value="Ig-like_dom_sf"/>
</dbReference>
<dbReference type="Pfam" id="PF07686">
    <property type="entry name" value="V-set"/>
    <property type="match status" value="1"/>
</dbReference>
<dbReference type="AlphaFoldDB" id="A0A7L2UZR3"/>
<dbReference type="InterPro" id="IPR013783">
    <property type="entry name" value="Ig-like_fold"/>
</dbReference>
<feature type="domain" description="Ig-like" evidence="3">
    <location>
        <begin position="9"/>
        <end position="113"/>
    </location>
</feature>
<dbReference type="SUPFAM" id="SSF48726">
    <property type="entry name" value="Immunoglobulin"/>
    <property type="match status" value="1"/>
</dbReference>
<evidence type="ECO:0000256" key="2">
    <source>
        <dbReference type="SAM" id="SignalP"/>
    </source>
</evidence>
<keyword evidence="5" id="KW-1185">Reference proteome</keyword>
<dbReference type="Proteomes" id="UP000528411">
    <property type="component" value="Unassembled WGS sequence"/>
</dbReference>
<keyword evidence="2" id="KW-0732">Signal</keyword>
<sequence length="113" mass="12337">MWALGVLLPLLGTGALQVSQDPDEVRVTVGSEVALGCQVLAAEPWDLLRIEWVKDTGCRVLCAARLHPTALTPPAACTPHLHLAWHPPHATLSLRHVRRDDAGHYLCQVTLEI</sequence>
<dbReference type="GO" id="GO:0009897">
    <property type="term" value="C:external side of plasma membrane"/>
    <property type="evidence" value="ECO:0007669"/>
    <property type="project" value="TreeGrafter"/>
</dbReference>
<dbReference type="Gene3D" id="2.60.40.10">
    <property type="entry name" value="Immunoglobulins"/>
    <property type="match status" value="1"/>
</dbReference>
<feature type="chain" id="PRO_5029782546" evidence="2">
    <location>
        <begin position="16"/>
        <end position="113"/>
    </location>
</feature>
<feature type="non-terminal residue" evidence="4">
    <location>
        <position position="1"/>
    </location>
</feature>
<organism evidence="4 5">
    <name type="scientific">Balaeniceps rex</name>
    <name type="common">Shoebill</name>
    <dbReference type="NCBI Taxonomy" id="33584"/>
    <lineage>
        <taxon>Eukaryota</taxon>
        <taxon>Metazoa</taxon>
        <taxon>Chordata</taxon>
        <taxon>Craniata</taxon>
        <taxon>Vertebrata</taxon>
        <taxon>Euteleostomi</taxon>
        <taxon>Archelosauria</taxon>
        <taxon>Archosauria</taxon>
        <taxon>Dinosauria</taxon>
        <taxon>Saurischia</taxon>
        <taxon>Theropoda</taxon>
        <taxon>Coelurosauria</taxon>
        <taxon>Aves</taxon>
        <taxon>Neognathae</taxon>
        <taxon>Neoaves</taxon>
        <taxon>Aequornithes</taxon>
        <taxon>Pelecaniformes</taxon>
        <taxon>Balaenicipitidae</taxon>
        <taxon>Balaeniceps</taxon>
    </lineage>
</organism>
<accession>A0A7L2UZR3</accession>
<feature type="non-terminal residue" evidence="4">
    <location>
        <position position="113"/>
    </location>
</feature>
<reference evidence="4 5" key="1">
    <citation type="submission" date="2019-09" db="EMBL/GenBank/DDBJ databases">
        <title>Bird 10,000 Genomes (B10K) Project - Family phase.</title>
        <authorList>
            <person name="Zhang G."/>
        </authorList>
    </citation>
    <scope>NUCLEOTIDE SEQUENCE [LARGE SCALE GENOMIC DNA]</scope>
    <source>
        <strain evidence="4">B10K-DU-012-56</strain>
    </source>
</reference>
<dbReference type="InterPro" id="IPR013106">
    <property type="entry name" value="Ig_V-set"/>
</dbReference>